<keyword evidence="2" id="KW-1185">Reference proteome</keyword>
<reference evidence="1 2" key="1">
    <citation type="submission" date="2019-06" db="EMBL/GenBank/DDBJ databases">
        <title>Sequencing the genomes of 1000 actinobacteria strains.</title>
        <authorList>
            <person name="Klenk H.-P."/>
        </authorList>
    </citation>
    <scope>NUCLEOTIDE SEQUENCE [LARGE SCALE GENOMIC DNA]</scope>
    <source>
        <strain evidence="1 2">DSM 102200</strain>
    </source>
</reference>
<comment type="caution">
    <text evidence="1">The sequence shown here is derived from an EMBL/GenBank/DDBJ whole genome shotgun (WGS) entry which is preliminary data.</text>
</comment>
<sequence length="145" mass="15099">MSIIIKFFVAPDDTSAAAIVDRGPTGLFESLDAGNFDAAEAVIEWEGIFTGRSFEALVSAGEPRMVADPGEDGGPVVFAASGALRGALAGAAPARLAEVGELWIQERAEEGEVFDPEMVGDLLGELANLARTAAGRGHSLYCWMA</sequence>
<dbReference type="EMBL" id="VFOZ01000001">
    <property type="protein sequence ID" value="TQL96895.1"/>
    <property type="molecule type" value="Genomic_DNA"/>
</dbReference>
<dbReference type="RefSeq" id="WP_141955693.1">
    <property type="nucleotide sequence ID" value="NZ_VFOZ01000001.1"/>
</dbReference>
<organism evidence="1 2">
    <name type="scientific">Actinoallomurus bryophytorum</name>
    <dbReference type="NCBI Taxonomy" id="1490222"/>
    <lineage>
        <taxon>Bacteria</taxon>
        <taxon>Bacillati</taxon>
        <taxon>Actinomycetota</taxon>
        <taxon>Actinomycetes</taxon>
        <taxon>Streptosporangiales</taxon>
        <taxon>Thermomonosporaceae</taxon>
        <taxon>Actinoallomurus</taxon>
    </lineage>
</organism>
<dbReference type="Proteomes" id="UP000316096">
    <property type="component" value="Unassembled WGS sequence"/>
</dbReference>
<evidence type="ECO:0000313" key="2">
    <source>
        <dbReference type="Proteomes" id="UP000316096"/>
    </source>
</evidence>
<protein>
    <recommendedName>
        <fullName evidence="3">DUF1877 family protein</fullName>
    </recommendedName>
</protein>
<evidence type="ECO:0008006" key="3">
    <source>
        <dbReference type="Google" id="ProtNLM"/>
    </source>
</evidence>
<proteinExistence type="predicted"/>
<accession>A0A543CIH3</accession>
<gene>
    <name evidence="1" type="ORF">FB559_2448</name>
</gene>
<dbReference type="OrthoDB" id="3535648at2"/>
<name>A0A543CIH3_9ACTN</name>
<dbReference type="AlphaFoldDB" id="A0A543CIH3"/>
<evidence type="ECO:0000313" key="1">
    <source>
        <dbReference type="EMBL" id="TQL96895.1"/>
    </source>
</evidence>